<dbReference type="EMBL" id="FNUT01000011">
    <property type="protein sequence ID" value="SEG62624.1"/>
    <property type="molecule type" value="Genomic_DNA"/>
</dbReference>
<keyword evidence="2" id="KW-1185">Reference proteome</keyword>
<accession>A0A1H6BPL8</accession>
<dbReference type="RefSeq" id="WP_103907322.1">
    <property type="nucleotide sequence ID" value="NZ_CP049246.1"/>
</dbReference>
<proteinExistence type="predicted"/>
<sequence>MKLINNLDKKLRETARNLIDNIEPENVDAVVDSILTDMYGGASSVLEEILLNIDDSMGYYEIAEIIRELRVEIGLKLMGYE</sequence>
<name>A0A1H6BPL8_9SPHI</name>
<organism evidence="1 2">
    <name type="scientific">Sphingobacterium lactis</name>
    <dbReference type="NCBI Taxonomy" id="797291"/>
    <lineage>
        <taxon>Bacteria</taxon>
        <taxon>Pseudomonadati</taxon>
        <taxon>Bacteroidota</taxon>
        <taxon>Sphingobacteriia</taxon>
        <taxon>Sphingobacteriales</taxon>
        <taxon>Sphingobacteriaceae</taxon>
        <taxon>Sphingobacterium</taxon>
    </lineage>
</organism>
<evidence type="ECO:0000313" key="1">
    <source>
        <dbReference type="EMBL" id="SEG62624.1"/>
    </source>
</evidence>
<evidence type="ECO:0000313" key="2">
    <source>
        <dbReference type="Proteomes" id="UP000236731"/>
    </source>
</evidence>
<protein>
    <submittedName>
        <fullName evidence="1">Uncharacterized protein</fullName>
    </submittedName>
</protein>
<dbReference type="AlphaFoldDB" id="A0A1H6BPL8"/>
<gene>
    <name evidence="1" type="ORF">SAMN05421877_11143</name>
</gene>
<dbReference type="Proteomes" id="UP000236731">
    <property type="component" value="Unassembled WGS sequence"/>
</dbReference>
<reference evidence="2" key="1">
    <citation type="submission" date="2016-10" db="EMBL/GenBank/DDBJ databases">
        <authorList>
            <person name="Varghese N."/>
            <person name="Submissions S."/>
        </authorList>
    </citation>
    <scope>NUCLEOTIDE SEQUENCE [LARGE SCALE GENOMIC DNA]</scope>
    <source>
        <strain evidence="2">DSM 22361</strain>
    </source>
</reference>